<reference evidence="1 2" key="1">
    <citation type="submission" date="2019-06" db="EMBL/GenBank/DDBJ databases">
        <title>A chromosomal-level reference genome of Carpinus fangiana (Coryloideae, Betulaceae).</title>
        <authorList>
            <person name="Yang X."/>
            <person name="Wang Z."/>
            <person name="Zhang L."/>
            <person name="Hao G."/>
            <person name="Liu J."/>
            <person name="Yang Y."/>
        </authorList>
    </citation>
    <scope>NUCLEOTIDE SEQUENCE [LARGE SCALE GENOMIC DNA]</scope>
    <source>
        <strain evidence="1">Cfa_2016G</strain>
        <tissue evidence="1">Leaf</tissue>
    </source>
</reference>
<proteinExistence type="predicted"/>
<protein>
    <submittedName>
        <fullName evidence="1">Uncharacterized protein</fullName>
    </submittedName>
</protein>
<dbReference type="EMBL" id="CM017324">
    <property type="protein sequence ID" value="KAE8036946.1"/>
    <property type="molecule type" value="Genomic_DNA"/>
</dbReference>
<accession>A0A660KSL6</accession>
<gene>
    <name evidence="1" type="ORF">FH972_009577</name>
</gene>
<keyword evidence="2" id="KW-1185">Reference proteome</keyword>
<organism evidence="1 2">
    <name type="scientific">Carpinus fangiana</name>
    <dbReference type="NCBI Taxonomy" id="176857"/>
    <lineage>
        <taxon>Eukaryota</taxon>
        <taxon>Viridiplantae</taxon>
        <taxon>Streptophyta</taxon>
        <taxon>Embryophyta</taxon>
        <taxon>Tracheophyta</taxon>
        <taxon>Spermatophyta</taxon>
        <taxon>Magnoliopsida</taxon>
        <taxon>eudicotyledons</taxon>
        <taxon>Gunneridae</taxon>
        <taxon>Pentapetalae</taxon>
        <taxon>rosids</taxon>
        <taxon>fabids</taxon>
        <taxon>Fagales</taxon>
        <taxon>Betulaceae</taxon>
        <taxon>Carpinus</taxon>
    </lineage>
</organism>
<dbReference type="AlphaFoldDB" id="A0A660KSL6"/>
<sequence>MASHTDLKSMGRREDMMVVCIAAPKLGSDEEFVPGVDKAKAESIIYGFPEKLLGLVKSSSVEVSESQLDCMKNIFSHGF</sequence>
<name>A0A660KSL6_9ROSI</name>
<dbReference type="Proteomes" id="UP000327013">
    <property type="component" value="Chromosome 4"/>
</dbReference>
<evidence type="ECO:0000313" key="2">
    <source>
        <dbReference type="Proteomes" id="UP000327013"/>
    </source>
</evidence>
<evidence type="ECO:0000313" key="1">
    <source>
        <dbReference type="EMBL" id="KAE8036946.1"/>
    </source>
</evidence>